<dbReference type="Proteomes" id="UP000391919">
    <property type="component" value="Unassembled WGS sequence"/>
</dbReference>
<gene>
    <name evidence="1" type="ORF">BpJC7_03430</name>
</gene>
<evidence type="ECO:0000313" key="1">
    <source>
        <dbReference type="EMBL" id="GER69040.1"/>
    </source>
</evidence>
<evidence type="ECO:0000313" key="2">
    <source>
        <dbReference type="Proteomes" id="UP000391919"/>
    </source>
</evidence>
<dbReference type="PANTHER" id="PTHR39185:SF1">
    <property type="entry name" value="SWARMING MOTILITY PROTEIN SWRD"/>
    <property type="match status" value="1"/>
</dbReference>
<name>A0A5J4JF17_9BACI</name>
<dbReference type="AlphaFoldDB" id="A0A5J4JF17"/>
<proteinExistence type="predicted"/>
<keyword evidence="1" id="KW-0282">Flagellum</keyword>
<organism evidence="1 2">
    <name type="scientific">Weizmannia acidilactici</name>
    <dbReference type="NCBI Taxonomy" id="2607726"/>
    <lineage>
        <taxon>Bacteria</taxon>
        <taxon>Bacillati</taxon>
        <taxon>Bacillota</taxon>
        <taxon>Bacilli</taxon>
        <taxon>Bacillales</taxon>
        <taxon>Bacillaceae</taxon>
        <taxon>Heyndrickxia</taxon>
    </lineage>
</organism>
<comment type="caution">
    <text evidence="1">The sequence shown here is derived from an EMBL/GenBank/DDBJ whole genome shotgun (WGS) entry which is preliminary data.</text>
</comment>
<keyword evidence="1" id="KW-0969">Cilium</keyword>
<protein>
    <submittedName>
        <fullName evidence="1">Flagellar protein FlbD</fullName>
    </submittedName>
</protein>
<dbReference type="Pfam" id="PF06289">
    <property type="entry name" value="FlbD"/>
    <property type="match status" value="1"/>
</dbReference>
<sequence length="71" mass="7878">MIEVTKLNGRAFLINALLIETVESMPDTKITLTNGHSYIVKESSKEVEHKITAFYRSVSLLGRNTGEVGPE</sequence>
<keyword evidence="2" id="KW-1185">Reference proteome</keyword>
<dbReference type="PANTHER" id="PTHR39185">
    <property type="entry name" value="SWARMING MOTILITY PROTEIN SWRD"/>
    <property type="match status" value="1"/>
</dbReference>
<dbReference type="EMBL" id="BKZQ01000003">
    <property type="protein sequence ID" value="GER69040.1"/>
    <property type="molecule type" value="Genomic_DNA"/>
</dbReference>
<keyword evidence="1" id="KW-0966">Cell projection</keyword>
<reference evidence="1 2" key="1">
    <citation type="submission" date="2019-09" db="EMBL/GenBank/DDBJ databases">
        <title>Draft genome sequence of Bacillus sp. JC-7.</title>
        <authorList>
            <person name="Tanaka N."/>
            <person name="Shiwa Y."/>
            <person name="Fujita N."/>
            <person name="Tanasupawat S."/>
        </authorList>
    </citation>
    <scope>NUCLEOTIDE SEQUENCE [LARGE SCALE GENOMIC DNA]</scope>
    <source>
        <strain evidence="1 2">JC-7</strain>
    </source>
</reference>
<dbReference type="InterPro" id="IPR009384">
    <property type="entry name" value="SwrD-like"/>
</dbReference>
<dbReference type="RefSeq" id="WP_151679139.1">
    <property type="nucleotide sequence ID" value="NZ_BKZP01000001.1"/>
</dbReference>
<accession>A0A5J4JF17</accession>